<name>A0ABR3NPN7_9TELE</name>
<keyword evidence="2" id="KW-1185">Reference proteome</keyword>
<dbReference type="Proteomes" id="UP001558613">
    <property type="component" value="Unassembled WGS sequence"/>
</dbReference>
<comment type="caution">
    <text evidence="1">The sequence shown here is derived from an EMBL/GenBank/DDBJ whole genome shotgun (WGS) entry which is preliminary data.</text>
</comment>
<sequence>MQLCKKSLLPVRQGHSVSWDASQGERIKIKTSNRCANPETGSAILIHGCFLSGHYNSMVCLRQRSIHNTLRQIRWPMSLTTEWTLSGQERRPDT</sequence>
<organism evidence="1 2">
    <name type="scientific">Cirrhinus molitorella</name>
    <name type="common">mud carp</name>
    <dbReference type="NCBI Taxonomy" id="172907"/>
    <lineage>
        <taxon>Eukaryota</taxon>
        <taxon>Metazoa</taxon>
        <taxon>Chordata</taxon>
        <taxon>Craniata</taxon>
        <taxon>Vertebrata</taxon>
        <taxon>Euteleostomi</taxon>
        <taxon>Actinopterygii</taxon>
        <taxon>Neopterygii</taxon>
        <taxon>Teleostei</taxon>
        <taxon>Ostariophysi</taxon>
        <taxon>Cypriniformes</taxon>
        <taxon>Cyprinidae</taxon>
        <taxon>Labeoninae</taxon>
        <taxon>Labeonini</taxon>
        <taxon>Cirrhinus</taxon>
    </lineage>
</organism>
<evidence type="ECO:0000313" key="1">
    <source>
        <dbReference type="EMBL" id="KAL1278874.1"/>
    </source>
</evidence>
<accession>A0ABR3NPN7</accession>
<proteinExistence type="predicted"/>
<dbReference type="EMBL" id="JAYMGO010000003">
    <property type="protein sequence ID" value="KAL1278874.1"/>
    <property type="molecule type" value="Genomic_DNA"/>
</dbReference>
<reference evidence="1 2" key="1">
    <citation type="submission" date="2023-09" db="EMBL/GenBank/DDBJ databases">
        <authorList>
            <person name="Wang M."/>
        </authorList>
    </citation>
    <scope>NUCLEOTIDE SEQUENCE [LARGE SCALE GENOMIC DNA]</scope>
    <source>
        <strain evidence="1">GT-2023</strain>
        <tissue evidence="1">Liver</tissue>
    </source>
</reference>
<evidence type="ECO:0000313" key="2">
    <source>
        <dbReference type="Proteomes" id="UP001558613"/>
    </source>
</evidence>
<protein>
    <submittedName>
        <fullName evidence="1">Uncharacterized protein</fullName>
    </submittedName>
</protein>
<gene>
    <name evidence="1" type="ORF">QQF64_025547</name>
</gene>